<feature type="domain" description="ABC3 transporter permease C-terminal" evidence="7">
    <location>
        <begin position="292"/>
        <end position="405"/>
    </location>
</feature>
<feature type="transmembrane region" description="Helical" evidence="6">
    <location>
        <begin position="21"/>
        <end position="41"/>
    </location>
</feature>
<dbReference type="PANTHER" id="PTHR30572">
    <property type="entry name" value="MEMBRANE COMPONENT OF TRANSPORTER-RELATED"/>
    <property type="match status" value="1"/>
</dbReference>
<feature type="domain" description="MacB-like periplasmic core" evidence="8">
    <location>
        <begin position="20"/>
        <end position="240"/>
    </location>
</feature>
<evidence type="ECO:0000259" key="7">
    <source>
        <dbReference type="Pfam" id="PF02687"/>
    </source>
</evidence>
<dbReference type="Proteomes" id="UP000306402">
    <property type="component" value="Unassembled WGS sequence"/>
</dbReference>
<evidence type="ECO:0000256" key="1">
    <source>
        <dbReference type="ARBA" id="ARBA00004651"/>
    </source>
</evidence>
<name>A0A5R9KXL1_9BACT</name>
<evidence type="ECO:0000259" key="8">
    <source>
        <dbReference type="Pfam" id="PF12704"/>
    </source>
</evidence>
<keyword evidence="2" id="KW-1003">Cell membrane</keyword>
<keyword evidence="3 6" id="KW-0812">Transmembrane</keyword>
<keyword evidence="4 6" id="KW-1133">Transmembrane helix</keyword>
<feature type="transmembrane region" description="Helical" evidence="6">
    <location>
        <begin position="709"/>
        <end position="739"/>
    </location>
</feature>
<feature type="transmembrane region" description="Helical" evidence="6">
    <location>
        <begin position="423"/>
        <end position="446"/>
    </location>
</feature>
<evidence type="ECO:0000256" key="4">
    <source>
        <dbReference type="ARBA" id="ARBA00022989"/>
    </source>
</evidence>
<keyword evidence="5 6" id="KW-0472">Membrane</keyword>
<feature type="domain" description="ABC3 transporter permease C-terminal" evidence="7">
    <location>
        <begin position="676"/>
        <end position="789"/>
    </location>
</feature>
<organism evidence="9 10">
    <name type="scientific">Dyadobacter luticola</name>
    <dbReference type="NCBI Taxonomy" id="1979387"/>
    <lineage>
        <taxon>Bacteria</taxon>
        <taxon>Pseudomonadati</taxon>
        <taxon>Bacteroidota</taxon>
        <taxon>Cytophagia</taxon>
        <taxon>Cytophagales</taxon>
        <taxon>Spirosomataceae</taxon>
        <taxon>Dyadobacter</taxon>
    </lineage>
</organism>
<dbReference type="OrthoDB" id="905589at2"/>
<feature type="domain" description="MacB-like periplasmic core" evidence="8">
    <location>
        <begin position="437"/>
        <end position="637"/>
    </location>
</feature>
<dbReference type="GO" id="GO:0022857">
    <property type="term" value="F:transmembrane transporter activity"/>
    <property type="evidence" value="ECO:0007669"/>
    <property type="project" value="TreeGrafter"/>
</dbReference>
<dbReference type="InterPro" id="IPR025857">
    <property type="entry name" value="MacB_PCD"/>
</dbReference>
<dbReference type="Pfam" id="PF02687">
    <property type="entry name" value="FtsX"/>
    <property type="match status" value="2"/>
</dbReference>
<evidence type="ECO:0000256" key="3">
    <source>
        <dbReference type="ARBA" id="ARBA00022692"/>
    </source>
</evidence>
<dbReference type="PANTHER" id="PTHR30572:SF18">
    <property type="entry name" value="ABC-TYPE MACROLIDE FAMILY EXPORT SYSTEM PERMEASE COMPONENT 2"/>
    <property type="match status" value="1"/>
</dbReference>
<evidence type="ECO:0000256" key="5">
    <source>
        <dbReference type="ARBA" id="ARBA00023136"/>
    </source>
</evidence>
<dbReference type="InterPro" id="IPR050250">
    <property type="entry name" value="Macrolide_Exporter_MacB"/>
</dbReference>
<feature type="transmembrane region" description="Helical" evidence="6">
    <location>
        <begin position="759"/>
        <end position="779"/>
    </location>
</feature>
<dbReference type="InterPro" id="IPR003838">
    <property type="entry name" value="ABC3_permease_C"/>
</dbReference>
<dbReference type="EMBL" id="VCEJ01000004">
    <property type="protein sequence ID" value="TLV01003.1"/>
    <property type="molecule type" value="Genomic_DNA"/>
</dbReference>
<evidence type="ECO:0000313" key="9">
    <source>
        <dbReference type="EMBL" id="TLV01003.1"/>
    </source>
</evidence>
<evidence type="ECO:0000313" key="10">
    <source>
        <dbReference type="Proteomes" id="UP000306402"/>
    </source>
</evidence>
<sequence>MLQNHLKIALRNLYSSRLFTTLNIVGLTGGMVAAVFILLWVQNELSFNQYHAKSGRISRIVTHLAVSRLETWHWSSTPLPLTNELRKLPEIEAVSREVNGGTLSFNLDGRKVSGPKASYVDTNWFQIFDYQFVDGSAAAFASSVRNVAMTESQAKKIFGRTDVAGKTIRIDTLDHIVSAVFKDNPANSSFQFEFLLPLSGYLANPEVYKSDNTWNNFNYQTFILLKPNTDLKKLGKKLTSIISEFKKDDDGKNSTNTKLEPEMLADMHFNKEVSSADKSSGDEKTIYVFFGLGVVIILVACINYVNLTTARASVRSKEVGVKKLLGAKHSHLFGQFMTESVLTCLAALALSTALIFVLLPVFNQVTDKTFEISFTNPVIWMILLGTTLMAILLTGIYPSLLLSSFKPFETLRGSNVLGTSSAFFRKSLVVVQFTVAIIFLISMLVVQSQMKFIREKELGYERARTFTFRLPWGMNPKIDPATIKARLLNKSSIADVTISSQSIVQIGSSTTGSYDWDGRPKDFEPTVSQIAVEDNFQKMFSLKIVDGRWFDATREGDKTNVILNETAAKKLNLRKPIIGQRFDFQGMKGNVIGIVKDFHYKSLREKIEPLVLFNNISWSLGLYVKAQPGKEAEAIKAVSKVWDQTVPNYALEYTFLDETYDRLYKNEERTATLFNTFTFTALLISCLGLFGLATFTAERRVKEIGIRKVLGASVAGIVSLLSADFITLVFISIAIASPIAYYAMNKWLQGFEYRIEVNWLIFTIAALSSIAIATLTISYQSIRAALMNPVKSLRSE</sequence>
<accession>A0A5R9KXL1</accession>
<dbReference type="Pfam" id="PF12704">
    <property type="entry name" value="MacB_PCD"/>
    <property type="match status" value="2"/>
</dbReference>
<evidence type="ECO:0000256" key="6">
    <source>
        <dbReference type="SAM" id="Phobius"/>
    </source>
</evidence>
<dbReference type="AlphaFoldDB" id="A0A5R9KXL1"/>
<feature type="transmembrane region" description="Helical" evidence="6">
    <location>
        <begin position="379"/>
        <end position="402"/>
    </location>
</feature>
<evidence type="ECO:0000256" key="2">
    <source>
        <dbReference type="ARBA" id="ARBA00022475"/>
    </source>
</evidence>
<dbReference type="RefSeq" id="WP_138366375.1">
    <property type="nucleotide sequence ID" value="NZ_VCEJ01000004.1"/>
</dbReference>
<keyword evidence="10" id="KW-1185">Reference proteome</keyword>
<reference evidence="9 10" key="1">
    <citation type="submission" date="2019-05" db="EMBL/GenBank/DDBJ databases">
        <authorList>
            <person name="Qu J.-H."/>
        </authorList>
    </citation>
    <scope>NUCLEOTIDE SEQUENCE [LARGE SCALE GENOMIC DNA]</scope>
    <source>
        <strain evidence="9 10">T17</strain>
    </source>
</reference>
<protein>
    <submittedName>
        <fullName evidence="9">FtsX-like permease family protein</fullName>
    </submittedName>
</protein>
<dbReference type="GO" id="GO:0005886">
    <property type="term" value="C:plasma membrane"/>
    <property type="evidence" value="ECO:0007669"/>
    <property type="project" value="UniProtKB-SubCell"/>
</dbReference>
<feature type="transmembrane region" description="Helical" evidence="6">
    <location>
        <begin position="340"/>
        <end position="359"/>
    </location>
</feature>
<gene>
    <name evidence="9" type="ORF">FEN17_16195</name>
</gene>
<comment type="subcellular location">
    <subcellularLocation>
        <location evidence="1">Cell membrane</location>
        <topology evidence="1">Multi-pass membrane protein</topology>
    </subcellularLocation>
</comment>
<feature type="transmembrane region" description="Helical" evidence="6">
    <location>
        <begin position="673"/>
        <end position="697"/>
    </location>
</feature>
<proteinExistence type="predicted"/>
<feature type="transmembrane region" description="Helical" evidence="6">
    <location>
        <begin position="286"/>
        <end position="307"/>
    </location>
</feature>
<comment type="caution">
    <text evidence="9">The sequence shown here is derived from an EMBL/GenBank/DDBJ whole genome shotgun (WGS) entry which is preliminary data.</text>
</comment>